<dbReference type="RefSeq" id="WP_007556820.1">
    <property type="nucleotide sequence ID" value="NC_022793.1"/>
</dbReference>
<accession>U6B3H9</accession>
<comment type="similarity">
    <text evidence="1">Belongs to the IF-1 family.</text>
</comment>
<evidence type="ECO:0000259" key="5">
    <source>
        <dbReference type="PROSITE" id="PS50832"/>
    </source>
</evidence>
<dbReference type="PANTHER" id="PTHR33370">
    <property type="entry name" value="TRANSLATION INITIATION FACTOR IF-1, CHLOROPLASTIC"/>
    <property type="match status" value="1"/>
</dbReference>
<evidence type="ECO:0000313" key="6">
    <source>
        <dbReference type="EMBL" id="AHA27480.1"/>
    </source>
</evidence>
<dbReference type="EMBL" id="CP006604">
    <property type="protein sequence ID" value="AHA27480.1"/>
    <property type="molecule type" value="Genomic_DNA"/>
</dbReference>
<organism evidence="6 7">
    <name type="scientific">Candidatus Liberibacter americanus str. Sao Paulo</name>
    <dbReference type="NCBI Taxonomy" id="1261131"/>
    <lineage>
        <taxon>Bacteria</taxon>
        <taxon>Pseudomonadati</taxon>
        <taxon>Pseudomonadota</taxon>
        <taxon>Alphaproteobacteria</taxon>
        <taxon>Hyphomicrobiales</taxon>
        <taxon>Rhizobiaceae</taxon>
        <taxon>Liberibacter</taxon>
    </lineage>
</organism>
<gene>
    <name evidence="6" type="primary">infA</name>
    <name evidence="6" type="ORF">lam_100</name>
</gene>
<evidence type="ECO:0000256" key="4">
    <source>
        <dbReference type="PROSITE-ProRule" id="PRU00181"/>
    </source>
</evidence>
<keyword evidence="2 4" id="KW-0396">Initiation factor</keyword>
<dbReference type="SUPFAM" id="SSF50249">
    <property type="entry name" value="Nucleic acid-binding proteins"/>
    <property type="match status" value="1"/>
</dbReference>
<dbReference type="STRING" id="1261131.lam_100"/>
<keyword evidence="3 4" id="KW-0648">Protein biosynthesis</keyword>
<evidence type="ECO:0000256" key="1">
    <source>
        <dbReference type="ARBA" id="ARBA00010939"/>
    </source>
</evidence>
<evidence type="ECO:0000256" key="3">
    <source>
        <dbReference type="ARBA" id="ARBA00022917"/>
    </source>
</evidence>
<feature type="domain" description="S1-like" evidence="5">
    <location>
        <begin position="50"/>
        <end position="90"/>
    </location>
</feature>
<dbReference type="PANTHER" id="PTHR33370:SF1">
    <property type="entry name" value="TRANSLATION INITIATION FACTOR IF-1, CHLOROPLASTIC"/>
    <property type="match status" value="1"/>
</dbReference>
<dbReference type="KEGG" id="lar:lam_100"/>
<name>U6B3H9_9HYPH</name>
<dbReference type="GO" id="GO:0003743">
    <property type="term" value="F:translation initiation factor activity"/>
    <property type="evidence" value="ECO:0007669"/>
    <property type="project" value="UniProtKB-UniRule"/>
</dbReference>
<evidence type="ECO:0000313" key="7">
    <source>
        <dbReference type="Proteomes" id="UP000017862"/>
    </source>
</evidence>
<evidence type="ECO:0000256" key="2">
    <source>
        <dbReference type="ARBA" id="ARBA00022540"/>
    </source>
</evidence>
<keyword evidence="7" id="KW-1185">Reference proteome</keyword>
<dbReference type="Proteomes" id="UP000017862">
    <property type="component" value="Chromosome"/>
</dbReference>
<reference evidence="6 7" key="1">
    <citation type="journal article" date="2014" name="Mol. Plant Microbe Interact.">
        <title>The complete genome sequence of Candidatus Liberibacter americanus, associated with citrus Huanglongbing.</title>
        <authorList>
            <person name="Wulff N.A."/>
            <person name="Zhang S."/>
            <person name="Setubal J.C."/>
            <person name="Almeida N.F."/>
            <person name="Martins E.C."/>
            <person name="Harakava R."/>
            <person name="Kumar D."/>
            <person name="Rangel L.T."/>
            <person name="Foissac X."/>
            <person name="Bove J."/>
            <person name="Gabriel D.W."/>
        </authorList>
    </citation>
    <scope>NUCLEOTIDE SEQUENCE [LARGE SCALE GENOMIC DNA]</scope>
    <source>
        <strain evidence="6 7">Sao Paulo</strain>
    </source>
</reference>
<dbReference type="HOGENOM" id="CLU_151267_4_1_5"/>
<dbReference type="InterPro" id="IPR012340">
    <property type="entry name" value="NA-bd_OB-fold"/>
</dbReference>
<dbReference type="Pfam" id="PF01176">
    <property type="entry name" value="eIF-1a"/>
    <property type="match status" value="1"/>
</dbReference>
<dbReference type="InterPro" id="IPR004368">
    <property type="entry name" value="TIF_IF1"/>
</dbReference>
<dbReference type="Gene3D" id="2.40.50.140">
    <property type="entry name" value="Nucleic acid-binding proteins"/>
    <property type="match status" value="1"/>
</dbReference>
<dbReference type="InterPro" id="IPR006196">
    <property type="entry name" value="RNA-binding_domain_S1_IF1"/>
</dbReference>
<dbReference type="PROSITE" id="PS50832">
    <property type="entry name" value="S1_IF1_TYPE"/>
    <property type="match status" value="1"/>
</dbReference>
<dbReference type="PATRIC" id="fig|1261131.3.peg.93"/>
<dbReference type="GO" id="GO:0043022">
    <property type="term" value="F:ribosome binding"/>
    <property type="evidence" value="ECO:0007669"/>
    <property type="project" value="TreeGrafter"/>
</dbReference>
<protein>
    <submittedName>
        <fullName evidence="6">Translation initiation factor IF-1</fullName>
    </submittedName>
</protein>
<sequence length="97" mass="11175">MPKEQVFKFIGIVSALLPDARFRVRLIEVADDDEGRYDAKDLLPFIDSVVIAYAAGRVRKNRIHILSGDKVKVEMNGYDMKRARLTYRFRQVSNSDV</sequence>
<dbReference type="AlphaFoldDB" id="U6B3H9"/>
<proteinExistence type="inferred from homology"/>
<dbReference type="GO" id="GO:0003723">
    <property type="term" value="F:RNA binding"/>
    <property type="evidence" value="ECO:0007669"/>
    <property type="project" value="InterPro"/>
</dbReference>
<dbReference type="eggNOG" id="COG0361">
    <property type="taxonomic scope" value="Bacteria"/>
</dbReference>
<dbReference type="GO" id="GO:0005829">
    <property type="term" value="C:cytosol"/>
    <property type="evidence" value="ECO:0007669"/>
    <property type="project" value="TreeGrafter"/>
</dbReference>